<feature type="compositionally biased region" description="Basic and acidic residues" evidence="1">
    <location>
        <begin position="671"/>
        <end position="683"/>
    </location>
</feature>
<evidence type="ECO:0000259" key="2">
    <source>
        <dbReference type="Pfam" id="PF14033"/>
    </source>
</evidence>
<dbReference type="Pfam" id="PF14033">
    <property type="entry name" value="DUF4246"/>
    <property type="match status" value="1"/>
</dbReference>
<sequence>MAFSSLTGSRRQKAPLAENSKPRYPGLGLPLREYSPSAFEFPFFGIGAHGSCYGSESLPLPVREVAMMNVMESLTDKSNWHTKVNDDAIVSKWRAEALAMPNMHWWHLVRGPEDWYGEEERLKVPENIMSGDAFDCCIQELRSKAKFFEKSGMIPTLDAHAVVVKSDSLVSKPLHESLLTSFETLKADQADSPDWHPNSDDKVQNLVHPSLFPLVYNRTRAIQDDVVGVEDAIEKWSGRGEVVVGEEPWVPQGSERFSYGVGGSIPPDFWSVNFQWLPSNVAFQDDGTVRFTSYVNNLHPNKYPEIYGAIEGLIETSLPMWDQCLKVATNFNNVKGPGRNEGRFGVFDEPDDENPMNWDPSDPELCADDEVDEDSMEDHGWEGAEAYDDASEAKKYLTEYKWQAVRKPVLPPPSFEDIEYDVTQGQKLFDKFRDSGLQVIVKMACIELTPEKPHFPHGSWHVEGQLNENICATALYYVDSENITDSSLSFRMQTSAYLNDEDGFIVGQDAYHWMESIYGTDMGSGGGACLQNYGTVQTKERRLLAFPNVFQHRVSPFELADKTKPGHRRFIALWLVDPHKRIVSTANVPPQQLSWWAESLIGKDAAALGRTNLPPELVRLLQEKGAQVPDSSIEGKLPEEIMEIIQAYVSKDTLPMSLEEAKEHRLKLMEERGVHQTRSEDSWQSHSYGFCEH</sequence>
<evidence type="ECO:0000259" key="3">
    <source>
        <dbReference type="Pfam" id="PF21666"/>
    </source>
</evidence>
<keyword evidence="5" id="KW-1185">Reference proteome</keyword>
<dbReference type="PANTHER" id="PTHR33119">
    <property type="entry name" value="IFI3P"/>
    <property type="match status" value="1"/>
</dbReference>
<dbReference type="EMBL" id="JAPEVA010000139">
    <property type="protein sequence ID" value="KAJ4398101.1"/>
    <property type="molecule type" value="Genomic_DNA"/>
</dbReference>
<accession>A0A9W9D3E7</accession>
<dbReference type="Proteomes" id="UP001140510">
    <property type="component" value="Unassembled WGS sequence"/>
</dbReference>
<feature type="region of interest" description="Disordered" evidence="1">
    <location>
        <begin position="671"/>
        <end position="693"/>
    </location>
</feature>
<reference evidence="4" key="1">
    <citation type="submission" date="2022-10" db="EMBL/GenBank/DDBJ databases">
        <title>Tapping the CABI collections for fungal endophytes: first genome assemblies for Collariella, Neodidymelliopsis, Ascochyta clinopodiicola, Didymella pomorum, Didymosphaeria variabile, Neocosmospora piperis and Neocucurbitaria cava.</title>
        <authorList>
            <person name="Hill R."/>
        </authorList>
    </citation>
    <scope>NUCLEOTIDE SEQUENCE</scope>
    <source>
        <strain evidence="4">IMI 355091</strain>
    </source>
</reference>
<dbReference type="PANTHER" id="PTHR33119:SF1">
    <property type="entry name" value="FE2OG DIOXYGENASE DOMAIN-CONTAINING PROTEIN"/>
    <property type="match status" value="1"/>
</dbReference>
<gene>
    <name evidence="4" type="ORF">N0V91_010449</name>
</gene>
<organism evidence="4 5">
    <name type="scientific">Didymella pomorum</name>
    <dbReference type="NCBI Taxonomy" id="749634"/>
    <lineage>
        <taxon>Eukaryota</taxon>
        <taxon>Fungi</taxon>
        <taxon>Dikarya</taxon>
        <taxon>Ascomycota</taxon>
        <taxon>Pezizomycotina</taxon>
        <taxon>Dothideomycetes</taxon>
        <taxon>Pleosporomycetidae</taxon>
        <taxon>Pleosporales</taxon>
        <taxon>Pleosporineae</taxon>
        <taxon>Didymellaceae</taxon>
        <taxon>Didymella</taxon>
    </lineage>
</organism>
<evidence type="ECO:0000256" key="1">
    <source>
        <dbReference type="SAM" id="MobiDB-lite"/>
    </source>
</evidence>
<proteinExistence type="predicted"/>
<feature type="domain" description="DUF4246" evidence="2">
    <location>
        <begin position="133"/>
        <end position="598"/>
    </location>
</feature>
<dbReference type="Pfam" id="PF21666">
    <property type="entry name" value="DUF4246_N"/>
    <property type="match status" value="1"/>
</dbReference>
<feature type="domain" description="DUF4246" evidence="3">
    <location>
        <begin position="24"/>
        <end position="96"/>
    </location>
</feature>
<evidence type="ECO:0000313" key="4">
    <source>
        <dbReference type="EMBL" id="KAJ4398101.1"/>
    </source>
</evidence>
<dbReference type="InterPro" id="IPR049207">
    <property type="entry name" value="DUF4246_N"/>
</dbReference>
<dbReference type="AlphaFoldDB" id="A0A9W9D3E7"/>
<name>A0A9W9D3E7_9PLEO</name>
<protein>
    <submittedName>
        <fullName evidence="4">Uncharacterized protein</fullName>
    </submittedName>
</protein>
<comment type="caution">
    <text evidence="4">The sequence shown here is derived from an EMBL/GenBank/DDBJ whole genome shotgun (WGS) entry which is preliminary data.</text>
</comment>
<evidence type="ECO:0000313" key="5">
    <source>
        <dbReference type="Proteomes" id="UP001140510"/>
    </source>
</evidence>
<feature type="region of interest" description="Disordered" evidence="1">
    <location>
        <begin position="1"/>
        <end position="21"/>
    </location>
</feature>
<dbReference type="InterPro" id="IPR049192">
    <property type="entry name" value="DUF4246_C"/>
</dbReference>
<dbReference type="OrthoDB" id="415532at2759"/>
<dbReference type="InterPro" id="IPR025340">
    <property type="entry name" value="DUF4246"/>
</dbReference>